<dbReference type="NCBIfam" id="TIGR03062">
    <property type="entry name" value="pip_yhgE_Cterm"/>
    <property type="match status" value="1"/>
</dbReference>
<dbReference type="Gene3D" id="1.10.287.950">
    <property type="entry name" value="Methyl-accepting chemotaxis protein"/>
    <property type="match status" value="1"/>
</dbReference>
<dbReference type="OrthoDB" id="9811483at2"/>
<dbReference type="GO" id="GO:0016020">
    <property type="term" value="C:membrane"/>
    <property type="evidence" value="ECO:0007669"/>
    <property type="project" value="UniProtKB-SubCell"/>
</dbReference>
<comment type="subcellular location">
    <subcellularLocation>
        <location evidence="1">Membrane</location>
        <topology evidence="1">Multi-pass membrane protein</topology>
    </subcellularLocation>
</comment>
<dbReference type="InterPro" id="IPR051328">
    <property type="entry name" value="T7SS_ABC-Transporter"/>
</dbReference>
<feature type="transmembrane region" description="Helical" evidence="5">
    <location>
        <begin position="521"/>
        <end position="544"/>
    </location>
</feature>
<dbReference type="InterPro" id="IPR017500">
    <property type="entry name" value="Phage_infect_YhgE_N"/>
</dbReference>
<dbReference type="KEGG" id="ido:I598_2991"/>
<feature type="transmembrane region" description="Helical" evidence="5">
    <location>
        <begin position="674"/>
        <end position="699"/>
    </location>
</feature>
<dbReference type="Proteomes" id="UP000076794">
    <property type="component" value="Chromosome"/>
</dbReference>
<proteinExistence type="predicted"/>
<dbReference type="PATRIC" id="fig|1300344.3.peg.3011"/>
<dbReference type="SMART" id="SM00283">
    <property type="entry name" value="MA"/>
    <property type="match status" value="1"/>
</dbReference>
<dbReference type="Pfam" id="PF12698">
    <property type="entry name" value="ABC2_membrane_3"/>
    <property type="match status" value="1"/>
</dbReference>
<dbReference type="NCBIfam" id="TIGR03057">
    <property type="entry name" value="xxxLxxG_by_4"/>
    <property type="match status" value="2"/>
</dbReference>
<sequence length="716" mass="72586">MTALLARLLVPVRLGASEARRLSAGTLPKLAILAMALIPTLYAGLYLFANHDPYGHLDEVPAALVVLDEGTTTTDSVSGETSERTFGEDVAEDLLDDGGFGWVETSQRDAEAGVRSGRFDAALVIGESFSADLVSSGEFEPRQASLTLVTNDANNYLAGTIADTIVGQVRDAVAQEVGTEAADEFLRGFASIHTNLADAVDGADRLLDGTQDLTDGVRSADDGAHTLADGATQAADGAAALDAQVAPLADATSRLDDGARQLDDGLGDLEDATASLPASTRQLAAGAQEVADGNDQVADLGRQAADAAGQVLPALDAARDDVVAAVADGLDDLVADGTLTRDQADALAADVADRVTPALDDERAQVQDAVGQVEDASGKLDTLADGAQQVADGAATLAASTPQLTDGIASAADGAGRLADGTSELAASTPTLLDGVSRLADGTTQVASGAGDLADGTSRLVDGAGDLGDGTSALRDGLAEGLGQVPDVDDDTRSATADTLGDPVEVRDQALSSAGTYGGGLAPFFLSLATWIGAYVLFLLVRPLSTRALAAGRSGLAAALGGWFVPAAIGVVQVAVMLGVTTFALDITPAHGLATALFLVLVSGTFVAVLQALNVWLGAAGQFLGLVLMLVQLVTAGGTFPWQTIPEPLRALHQFLPMTYAVEGLRQLLYGGSVATAAGAAGVLAGVLVVALGLTALAARRQRVWSVTRLQPELVL</sequence>
<dbReference type="NCBIfam" id="TIGR03061">
    <property type="entry name" value="pip_yhgE_Nterm"/>
    <property type="match status" value="1"/>
</dbReference>
<dbReference type="InterPro" id="IPR017501">
    <property type="entry name" value="Phage_infect_YhgE_C"/>
</dbReference>
<dbReference type="GO" id="GO:0140359">
    <property type="term" value="F:ABC-type transporter activity"/>
    <property type="evidence" value="ECO:0007669"/>
    <property type="project" value="InterPro"/>
</dbReference>
<feature type="transmembrane region" description="Helical" evidence="5">
    <location>
        <begin position="592"/>
        <end position="616"/>
    </location>
</feature>
<accession>A0A161IG22</accession>
<keyword evidence="4 5" id="KW-0472">Membrane</keyword>
<dbReference type="AlphaFoldDB" id="A0A161IG22"/>
<dbReference type="InterPro" id="IPR023908">
    <property type="entry name" value="xxxLxxG_rpt"/>
</dbReference>
<dbReference type="PANTHER" id="PTHR43077:SF5">
    <property type="entry name" value="PHAGE INFECTION PROTEIN"/>
    <property type="match status" value="1"/>
</dbReference>
<organism evidence="7 8">
    <name type="scientific">Isoptericola dokdonensis DS-3</name>
    <dbReference type="NCBI Taxonomy" id="1300344"/>
    <lineage>
        <taxon>Bacteria</taxon>
        <taxon>Bacillati</taxon>
        <taxon>Actinomycetota</taxon>
        <taxon>Actinomycetes</taxon>
        <taxon>Micrococcales</taxon>
        <taxon>Promicromonosporaceae</taxon>
        <taxon>Isoptericola</taxon>
    </lineage>
</organism>
<evidence type="ECO:0000259" key="6">
    <source>
        <dbReference type="SMART" id="SM00283"/>
    </source>
</evidence>
<dbReference type="InterPro" id="IPR013525">
    <property type="entry name" value="ABC2_TM"/>
</dbReference>
<evidence type="ECO:0000256" key="1">
    <source>
        <dbReference type="ARBA" id="ARBA00004141"/>
    </source>
</evidence>
<keyword evidence="3 5" id="KW-1133">Transmembrane helix</keyword>
<dbReference type="PANTHER" id="PTHR43077">
    <property type="entry name" value="TRANSPORT PERMEASE YVFS-RELATED"/>
    <property type="match status" value="1"/>
</dbReference>
<evidence type="ECO:0000256" key="2">
    <source>
        <dbReference type="ARBA" id="ARBA00022692"/>
    </source>
</evidence>
<evidence type="ECO:0000256" key="4">
    <source>
        <dbReference type="ARBA" id="ARBA00023136"/>
    </source>
</evidence>
<evidence type="ECO:0000256" key="3">
    <source>
        <dbReference type="ARBA" id="ARBA00022989"/>
    </source>
</evidence>
<keyword evidence="2 5" id="KW-0812">Transmembrane</keyword>
<gene>
    <name evidence="7" type="ORF">I598_2991</name>
</gene>
<dbReference type="SUPFAM" id="SSF58104">
    <property type="entry name" value="Methyl-accepting chemotaxis protein (MCP) signaling domain"/>
    <property type="match status" value="1"/>
</dbReference>
<feature type="domain" description="Methyl-accepting transducer" evidence="6">
    <location>
        <begin position="247"/>
        <end position="461"/>
    </location>
</feature>
<dbReference type="EMBL" id="CP014209">
    <property type="protein sequence ID" value="ANC32507.1"/>
    <property type="molecule type" value="Genomic_DNA"/>
</dbReference>
<keyword evidence="8" id="KW-1185">Reference proteome</keyword>
<feature type="transmembrane region" description="Helical" evidence="5">
    <location>
        <begin position="556"/>
        <end position="580"/>
    </location>
</feature>
<dbReference type="STRING" id="1300344.I598_2991"/>
<name>A0A161IG22_9MICO</name>
<protein>
    <submittedName>
        <fullName evidence="7">ABC-2 family transporter protein</fullName>
    </submittedName>
</protein>
<evidence type="ECO:0000256" key="5">
    <source>
        <dbReference type="SAM" id="Phobius"/>
    </source>
</evidence>
<dbReference type="GO" id="GO:0007165">
    <property type="term" value="P:signal transduction"/>
    <property type="evidence" value="ECO:0007669"/>
    <property type="project" value="InterPro"/>
</dbReference>
<evidence type="ECO:0000313" key="8">
    <source>
        <dbReference type="Proteomes" id="UP000076794"/>
    </source>
</evidence>
<feature type="transmembrane region" description="Helical" evidence="5">
    <location>
        <begin position="623"/>
        <end position="642"/>
    </location>
</feature>
<dbReference type="RefSeq" id="WP_068203744.1">
    <property type="nucleotide sequence ID" value="NZ_CP014209.1"/>
</dbReference>
<evidence type="ECO:0000313" key="7">
    <source>
        <dbReference type="EMBL" id="ANC32507.1"/>
    </source>
</evidence>
<dbReference type="InterPro" id="IPR004089">
    <property type="entry name" value="MCPsignal_dom"/>
</dbReference>
<reference evidence="7 8" key="1">
    <citation type="submission" date="2016-01" db="EMBL/GenBank/DDBJ databases">
        <title>Complete genome sequence of a soil Actinobacterium, Isoptericola dokdonensis DS-3.</title>
        <authorList>
            <person name="Kwon S.-K."/>
            <person name="Kim J.F."/>
        </authorList>
    </citation>
    <scope>NUCLEOTIDE SEQUENCE [LARGE SCALE GENOMIC DNA]</scope>
    <source>
        <strain evidence="7 8">DS-3</strain>
    </source>
</reference>